<organism evidence="2 3">
    <name type="scientific">Adlercreutzia mucosicola</name>
    <dbReference type="NCBI Taxonomy" id="580026"/>
    <lineage>
        <taxon>Bacteria</taxon>
        <taxon>Bacillati</taxon>
        <taxon>Actinomycetota</taxon>
        <taxon>Coriobacteriia</taxon>
        <taxon>Eggerthellales</taxon>
        <taxon>Eggerthellaceae</taxon>
        <taxon>Adlercreutzia</taxon>
    </lineage>
</organism>
<dbReference type="OrthoDB" id="1930566at2"/>
<dbReference type="Proteomes" id="UP000463388">
    <property type="component" value="Unassembled WGS sequence"/>
</dbReference>
<evidence type="ECO:0000256" key="1">
    <source>
        <dbReference type="SAM" id="Phobius"/>
    </source>
</evidence>
<gene>
    <name evidence="2" type="ORF">GKZ27_06735</name>
</gene>
<feature type="transmembrane region" description="Helical" evidence="1">
    <location>
        <begin position="186"/>
        <end position="210"/>
    </location>
</feature>
<proteinExistence type="predicted"/>
<evidence type="ECO:0000313" key="2">
    <source>
        <dbReference type="EMBL" id="MVX61147.1"/>
    </source>
</evidence>
<feature type="transmembrane region" description="Helical" evidence="1">
    <location>
        <begin position="113"/>
        <end position="139"/>
    </location>
</feature>
<reference evidence="2 3" key="1">
    <citation type="submission" date="2019-12" db="EMBL/GenBank/DDBJ databases">
        <title>Microbes associate with the intestines of laboratory mice.</title>
        <authorList>
            <person name="Navarre W."/>
            <person name="Wong E."/>
        </authorList>
    </citation>
    <scope>NUCLEOTIDE SEQUENCE [LARGE SCALE GENOMIC DNA]</scope>
    <source>
        <strain evidence="2 3">NM66_B29</strain>
    </source>
</reference>
<feature type="transmembrane region" description="Helical" evidence="1">
    <location>
        <begin position="74"/>
        <end position="92"/>
    </location>
</feature>
<dbReference type="RefSeq" id="WP_156891904.1">
    <property type="nucleotide sequence ID" value="NZ_WSRR01000014.1"/>
</dbReference>
<sequence length="266" mass="28321">MINLVRAQWFRLMRNRAFWGLLAVFAGVVLVASLQVTERGLYEEAYRNIPLLAQHSPAAMVSMTMDVEAVMGEFWTPQLLALIIALLSAGFFGDDFRFRGTRLLAAGPHFRAAYVISALCIVLLSAMIFLAAAMAATWAGLLPNPGLGVWVDGGRFGRWALELMIIAATYALVVLAVVAATGRTGWGALVAVLLSGGVASTALLSISWALGCEEVLRPLIAAMPAAQLGQLSIEGVTPGAFDILPLLGWLAAAAGLCWAVLRRRAL</sequence>
<dbReference type="EMBL" id="WSRR01000014">
    <property type="protein sequence ID" value="MVX61147.1"/>
    <property type="molecule type" value="Genomic_DNA"/>
</dbReference>
<protein>
    <submittedName>
        <fullName evidence="2">ABC transporter permease subunit</fullName>
    </submittedName>
</protein>
<evidence type="ECO:0000313" key="3">
    <source>
        <dbReference type="Proteomes" id="UP000463388"/>
    </source>
</evidence>
<keyword evidence="1" id="KW-1133">Transmembrane helix</keyword>
<comment type="caution">
    <text evidence="2">The sequence shown here is derived from an EMBL/GenBank/DDBJ whole genome shotgun (WGS) entry which is preliminary data.</text>
</comment>
<name>A0A6N8JPS2_9ACTN</name>
<keyword evidence="1" id="KW-0472">Membrane</keyword>
<accession>A0A6N8JPS2</accession>
<keyword evidence="1" id="KW-0812">Transmembrane</keyword>
<feature type="transmembrane region" description="Helical" evidence="1">
    <location>
        <begin position="159"/>
        <end position="179"/>
    </location>
</feature>
<dbReference type="AlphaFoldDB" id="A0A6N8JPS2"/>
<feature type="transmembrane region" description="Helical" evidence="1">
    <location>
        <begin position="243"/>
        <end position="261"/>
    </location>
</feature>
<keyword evidence="3" id="KW-1185">Reference proteome</keyword>